<reference evidence="1 2" key="1">
    <citation type="journal article" date="2012" name="BMC Genomics">
        <title>Comparative genomics of the white-rot fungi, Phanerochaete carnosa and P. chrysosporium, to elucidate the genetic basis of the distinct wood types they colonize.</title>
        <authorList>
            <person name="Suzuki H."/>
            <person name="MacDonald J."/>
            <person name="Syed K."/>
            <person name="Salamov A."/>
            <person name="Hori C."/>
            <person name="Aerts A."/>
            <person name="Henrissat B."/>
            <person name="Wiebenga A."/>
            <person name="vanKuyk P.A."/>
            <person name="Barry K."/>
            <person name="Lindquist E."/>
            <person name="LaButti K."/>
            <person name="Lapidus A."/>
            <person name="Lucas S."/>
            <person name="Coutinho P."/>
            <person name="Gong Y."/>
            <person name="Samejima M."/>
            <person name="Mahadevan R."/>
            <person name="Abou-Zaid M."/>
            <person name="de Vries R.P."/>
            <person name="Igarashi K."/>
            <person name="Yadav J.S."/>
            <person name="Grigoriev I.V."/>
            <person name="Master E.R."/>
        </authorList>
    </citation>
    <scope>NUCLEOTIDE SEQUENCE [LARGE SCALE GENOMIC DNA]</scope>
    <source>
        <strain evidence="1 2">HHB-10118-sp</strain>
    </source>
</reference>
<dbReference type="GeneID" id="18921062"/>
<evidence type="ECO:0000313" key="2">
    <source>
        <dbReference type="Proteomes" id="UP000008370"/>
    </source>
</evidence>
<gene>
    <name evidence="1" type="ORF">PHACADRAFT_99942</name>
</gene>
<dbReference type="RefSeq" id="XP_007397765.1">
    <property type="nucleotide sequence ID" value="XM_007397703.1"/>
</dbReference>
<keyword evidence="2" id="KW-1185">Reference proteome</keyword>
<sequence>MRRGVSHGLEALPTAAHTFSPGRSPGPLSVFVRSWKQLPPELHDHIHDLLVIIAGYREISGLSLVSQAWCRCFRPGLFSELDLRSNEDCRTLYSILQPPLSAWLAGHVTALYFHINNSSNPLCMALLRLLPACRTVWHRFDRIKRCVSRSADLKSSLRNLTSLQLFRWGFRSFRTLLRVLADIPRLETIHFIDVKWSGDTPATIDAANSICSGSFGHVRKIYQDGCTDNMAVPAWILGAASTRHSFTRRRTPGPAVGAETWATINLIRMFLGSGNSISYSSFEVAEAAQGETELSLS</sequence>
<dbReference type="InParanoid" id="K5USY6"/>
<proteinExistence type="predicted"/>
<dbReference type="EMBL" id="JH930474">
    <property type="protein sequence ID" value="EKM53061.1"/>
    <property type="molecule type" value="Genomic_DNA"/>
</dbReference>
<evidence type="ECO:0000313" key="1">
    <source>
        <dbReference type="EMBL" id="EKM53061.1"/>
    </source>
</evidence>
<evidence type="ECO:0008006" key="3">
    <source>
        <dbReference type="Google" id="ProtNLM"/>
    </source>
</evidence>
<dbReference type="KEGG" id="pco:PHACADRAFT_99942"/>
<dbReference type="AlphaFoldDB" id="K5USY6"/>
<protein>
    <recommendedName>
        <fullName evidence="3">F-box domain-containing protein</fullName>
    </recommendedName>
</protein>
<dbReference type="Proteomes" id="UP000008370">
    <property type="component" value="Unassembled WGS sequence"/>
</dbReference>
<name>K5USY6_PHACS</name>
<organism evidence="1 2">
    <name type="scientific">Phanerochaete carnosa (strain HHB-10118-sp)</name>
    <name type="common">White-rot fungus</name>
    <name type="synonym">Peniophora carnosa</name>
    <dbReference type="NCBI Taxonomy" id="650164"/>
    <lineage>
        <taxon>Eukaryota</taxon>
        <taxon>Fungi</taxon>
        <taxon>Dikarya</taxon>
        <taxon>Basidiomycota</taxon>
        <taxon>Agaricomycotina</taxon>
        <taxon>Agaricomycetes</taxon>
        <taxon>Polyporales</taxon>
        <taxon>Phanerochaetaceae</taxon>
        <taxon>Phanerochaete</taxon>
    </lineage>
</organism>
<accession>K5USY6</accession>
<dbReference type="HOGENOM" id="CLU_088818_0_0_1"/>